<protein>
    <recommendedName>
        <fullName evidence="4">dihydroneopterin aldolase</fullName>
        <ecNumber evidence="4">4.1.2.25</ecNumber>
    </recommendedName>
    <alternativeName>
        <fullName evidence="7">7,8-dihydroneopterin aldolase</fullName>
    </alternativeName>
</protein>
<dbReference type="Pfam" id="PF02152">
    <property type="entry name" value="FolB"/>
    <property type="match status" value="1"/>
</dbReference>
<dbReference type="InterPro" id="IPR043133">
    <property type="entry name" value="GTP-CH-I_C/QueF"/>
</dbReference>
<dbReference type="NCBIfam" id="TIGR00525">
    <property type="entry name" value="folB"/>
    <property type="match status" value="1"/>
</dbReference>
<reference evidence="9" key="1">
    <citation type="submission" date="2018-05" db="EMBL/GenBank/DDBJ databases">
        <authorList>
            <person name="Lanie J.A."/>
            <person name="Ng W.-L."/>
            <person name="Kazmierczak K.M."/>
            <person name="Andrzejewski T.M."/>
            <person name="Davidsen T.M."/>
            <person name="Wayne K.J."/>
            <person name="Tettelin H."/>
            <person name="Glass J.I."/>
            <person name="Rusch D."/>
            <person name="Podicherti R."/>
            <person name="Tsui H.-C.T."/>
            <person name="Winkler M.E."/>
        </authorList>
    </citation>
    <scope>NUCLEOTIDE SEQUENCE</scope>
</reference>
<evidence type="ECO:0000256" key="6">
    <source>
        <dbReference type="ARBA" id="ARBA00023239"/>
    </source>
</evidence>
<name>A0A381PIS2_9ZZZZ</name>
<dbReference type="EC" id="4.1.2.25" evidence="4"/>
<organism evidence="9">
    <name type="scientific">marine metagenome</name>
    <dbReference type="NCBI Taxonomy" id="408172"/>
    <lineage>
        <taxon>unclassified sequences</taxon>
        <taxon>metagenomes</taxon>
        <taxon>ecological metagenomes</taxon>
    </lineage>
</organism>
<sequence>VSDDVIELRDLRVSAFCGVLPEETTRRQPFAFDLDVHIDLAAAAVSDDLTDTVDYGALCELVAGIAAAERFSLLERFAGRVAEAVLAVDRIEAVTVVVHKLRPPVAEALGTSGVRIHRRA</sequence>
<dbReference type="Gene3D" id="3.30.1130.10">
    <property type="match status" value="1"/>
</dbReference>
<dbReference type="SUPFAM" id="SSF55620">
    <property type="entry name" value="Tetrahydrobiopterin biosynthesis enzymes-like"/>
    <property type="match status" value="1"/>
</dbReference>
<comment type="pathway">
    <text evidence="2">Cofactor biosynthesis; tetrahydrofolate biosynthesis; 2-amino-4-hydroxy-6-hydroxymethyl-7,8-dihydropteridine diphosphate from 7,8-dihydroneopterin triphosphate: step 3/4.</text>
</comment>
<dbReference type="EMBL" id="UINC01000997">
    <property type="protein sequence ID" value="SUZ66911.1"/>
    <property type="molecule type" value="Genomic_DNA"/>
</dbReference>
<dbReference type="PANTHER" id="PTHR42844">
    <property type="entry name" value="DIHYDRONEOPTERIN ALDOLASE 1-RELATED"/>
    <property type="match status" value="1"/>
</dbReference>
<feature type="non-terminal residue" evidence="9">
    <location>
        <position position="1"/>
    </location>
</feature>
<dbReference type="InterPro" id="IPR006156">
    <property type="entry name" value="Dihydroneopterin_aldolase"/>
</dbReference>
<evidence type="ECO:0000256" key="3">
    <source>
        <dbReference type="ARBA" id="ARBA00005708"/>
    </source>
</evidence>
<evidence type="ECO:0000256" key="4">
    <source>
        <dbReference type="ARBA" id="ARBA00013043"/>
    </source>
</evidence>
<evidence type="ECO:0000259" key="8">
    <source>
        <dbReference type="SMART" id="SM00905"/>
    </source>
</evidence>
<dbReference type="CDD" id="cd00534">
    <property type="entry name" value="DHNA_DHNTPE"/>
    <property type="match status" value="1"/>
</dbReference>
<evidence type="ECO:0000256" key="7">
    <source>
        <dbReference type="ARBA" id="ARBA00032903"/>
    </source>
</evidence>
<dbReference type="GO" id="GO:0005737">
    <property type="term" value="C:cytoplasm"/>
    <property type="evidence" value="ECO:0007669"/>
    <property type="project" value="TreeGrafter"/>
</dbReference>
<dbReference type="AlphaFoldDB" id="A0A381PIS2"/>
<comment type="similarity">
    <text evidence="3">Belongs to the DHNA family.</text>
</comment>
<evidence type="ECO:0000313" key="9">
    <source>
        <dbReference type="EMBL" id="SUZ66911.1"/>
    </source>
</evidence>
<evidence type="ECO:0000256" key="2">
    <source>
        <dbReference type="ARBA" id="ARBA00005013"/>
    </source>
</evidence>
<gene>
    <name evidence="9" type="ORF">METZ01_LOCUS19765</name>
</gene>
<keyword evidence="5" id="KW-0289">Folate biosynthesis</keyword>
<evidence type="ECO:0000256" key="5">
    <source>
        <dbReference type="ARBA" id="ARBA00022909"/>
    </source>
</evidence>
<comment type="catalytic activity">
    <reaction evidence="1">
        <text>7,8-dihydroneopterin = 6-hydroxymethyl-7,8-dihydropterin + glycolaldehyde</text>
        <dbReference type="Rhea" id="RHEA:10540"/>
        <dbReference type="ChEBI" id="CHEBI:17001"/>
        <dbReference type="ChEBI" id="CHEBI:17071"/>
        <dbReference type="ChEBI" id="CHEBI:44841"/>
        <dbReference type="EC" id="4.1.2.25"/>
    </reaction>
</comment>
<dbReference type="InterPro" id="IPR006157">
    <property type="entry name" value="FolB_dom"/>
</dbReference>
<feature type="domain" description="Dihydroneopterin aldolase/epimerase" evidence="8">
    <location>
        <begin position="6"/>
        <end position="118"/>
    </location>
</feature>
<dbReference type="PANTHER" id="PTHR42844:SF1">
    <property type="entry name" value="DIHYDRONEOPTERIN ALDOLASE 1-RELATED"/>
    <property type="match status" value="1"/>
</dbReference>
<keyword evidence="6" id="KW-0456">Lyase</keyword>
<proteinExistence type="inferred from homology"/>
<dbReference type="GO" id="GO:0004150">
    <property type="term" value="F:dihydroneopterin aldolase activity"/>
    <property type="evidence" value="ECO:0007669"/>
    <property type="project" value="UniProtKB-EC"/>
</dbReference>
<dbReference type="SMART" id="SM00905">
    <property type="entry name" value="FolB"/>
    <property type="match status" value="1"/>
</dbReference>
<evidence type="ECO:0000256" key="1">
    <source>
        <dbReference type="ARBA" id="ARBA00001353"/>
    </source>
</evidence>
<dbReference type="NCBIfam" id="TIGR00526">
    <property type="entry name" value="folB_dom"/>
    <property type="match status" value="1"/>
</dbReference>
<dbReference type="GO" id="GO:0046656">
    <property type="term" value="P:folic acid biosynthetic process"/>
    <property type="evidence" value="ECO:0007669"/>
    <property type="project" value="UniProtKB-KW"/>
</dbReference>
<accession>A0A381PIS2</accession>